<accession>A0A6A4H9A3</accession>
<reference evidence="2" key="1">
    <citation type="journal article" date="2019" name="Environ. Microbiol.">
        <title>Fungal ecological strategies reflected in gene transcription - a case study of two litter decomposers.</title>
        <authorList>
            <person name="Barbi F."/>
            <person name="Kohler A."/>
            <person name="Barry K."/>
            <person name="Baskaran P."/>
            <person name="Daum C."/>
            <person name="Fauchery L."/>
            <person name="Ihrmark K."/>
            <person name="Kuo A."/>
            <person name="LaButti K."/>
            <person name="Lipzen A."/>
            <person name="Morin E."/>
            <person name="Grigoriev I.V."/>
            <person name="Henrissat B."/>
            <person name="Lindahl B."/>
            <person name="Martin F."/>
        </authorList>
    </citation>
    <scope>NUCLEOTIDE SEQUENCE</scope>
    <source>
        <strain evidence="2">JB14</strain>
    </source>
</reference>
<proteinExistence type="predicted"/>
<gene>
    <name evidence="2" type="ORF">BT96DRAFT_923641</name>
</gene>
<evidence type="ECO:0000313" key="2">
    <source>
        <dbReference type="EMBL" id="KAE9394300.1"/>
    </source>
</evidence>
<keyword evidence="3" id="KW-1185">Reference proteome</keyword>
<name>A0A6A4H9A3_9AGAR</name>
<protein>
    <submittedName>
        <fullName evidence="2">Uncharacterized protein</fullName>
    </submittedName>
</protein>
<keyword evidence="1" id="KW-0472">Membrane</keyword>
<dbReference type="AlphaFoldDB" id="A0A6A4H9A3"/>
<evidence type="ECO:0000313" key="3">
    <source>
        <dbReference type="Proteomes" id="UP000799118"/>
    </source>
</evidence>
<dbReference type="Proteomes" id="UP000799118">
    <property type="component" value="Unassembled WGS sequence"/>
</dbReference>
<dbReference type="EMBL" id="ML769553">
    <property type="protein sequence ID" value="KAE9394300.1"/>
    <property type="molecule type" value="Genomic_DNA"/>
</dbReference>
<organism evidence="2 3">
    <name type="scientific">Gymnopus androsaceus JB14</name>
    <dbReference type="NCBI Taxonomy" id="1447944"/>
    <lineage>
        <taxon>Eukaryota</taxon>
        <taxon>Fungi</taxon>
        <taxon>Dikarya</taxon>
        <taxon>Basidiomycota</taxon>
        <taxon>Agaricomycotina</taxon>
        <taxon>Agaricomycetes</taxon>
        <taxon>Agaricomycetidae</taxon>
        <taxon>Agaricales</taxon>
        <taxon>Marasmiineae</taxon>
        <taxon>Omphalotaceae</taxon>
        <taxon>Gymnopus</taxon>
    </lineage>
</organism>
<keyword evidence="1" id="KW-1133">Transmembrane helix</keyword>
<sequence>MPVLMEMLISTYVAALHIYVHQSPQAHFACLYITSFPFIHGPTLAYSIIVYIIKKMIPKQ</sequence>
<keyword evidence="1" id="KW-0812">Transmembrane</keyword>
<evidence type="ECO:0000256" key="1">
    <source>
        <dbReference type="SAM" id="Phobius"/>
    </source>
</evidence>
<feature type="transmembrane region" description="Helical" evidence="1">
    <location>
        <begin position="32"/>
        <end position="53"/>
    </location>
</feature>